<evidence type="ECO:0000313" key="1">
    <source>
        <dbReference type="EMBL" id="SPE17694.1"/>
    </source>
</evidence>
<proteinExistence type="predicted"/>
<name>A0A2N9L3S4_9BACT</name>
<protein>
    <submittedName>
        <fullName evidence="1">Uncharacterized protein</fullName>
    </submittedName>
</protein>
<dbReference type="Proteomes" id="UP000239735">
    <property type="component" value="Unassembled WGS sequence"/>
</dbReference>
<dbReference type="EMBL" id="OKRB01000013">
    <property type="protein sequence ID" value="SPE17694.1"/>
    <property type="molecule type" value="Genomic_DNA"/>
</dbReference>
<organism evidence="1 2">
    <name type="scientific">Candidatus Sulfuritelmatomonas gaucii</name>
    <dbReference type="NCBI Taxonomy" id="2043161"/>
    <lineage>
        <taxon>Bacteria</taxon>
        <taxon>Pseudomonadati</taxon>
        <taxon>Acidobacteriota</taxon>
        <taxon>Terriglobia</taxon>
        <taxon>Terriglobales</taxon>
        <taxon>Acidobacteriaceae</taxon>
        <taxon>Candidatus Sulfuritelmatomonas</taxon>
    </lineage>
</organism>
<dbReference type="AlphaFoldDB" id="A0A2N9L3S4"/>
<sequence>MRSANSSWGGKARSFQGDALDFSDRYVTWMSTALRNGT</sequence>
<accession>A0A2N9L3S4</accession>
<reference evidence="2" key="1">
    <citation type="submission" date="2018-02" db="EMBL/GenBank/DDBJ databases">
        <authorList>
            <person name="Hausmann B."/>
        </authorList>
    </citation>
    <scope>NUCLEOTIDE SEQUENCE [LARGE SCALE GENOMIC DNA]</scope>
    <source>
        <strain evidence="2">Peat soil MAG SbA5</strain>
    </source>
</reference>
<gene>
    <name evidence="1" type="ORF">SBA5_110054</name>
</gene>
<evidence type="ECO:0000313" key="2">
    <source>
        <dbReference type="Proteomes" id="UP000239735"/>
    </source>
</evidence>